<dbReference type="AlphaFoldDB" id="A0A7S2ZF47"/>
<dbReference type="GO" id="GO:0000145">
    <property type="term" value="C:exocyst"/>
    <property type="evidence" value="ECO:0007669"/>
    <property type="project" value="InterPro"/>
</dbReference>
<protein>
    <recommendedName>
        <fullName evidence="2">Exocyst complex component Sec6</fullName>
    </recommendedName>
</protein>
<dbReference type="GO" id="GO:0006887">
    <property type="term" value="P:exocytosis"/>
    <property type="evidence" value="ECO:0007669"/>
    <property type="project" value="InterPro"/>
</dbReference>
<organism evidence="1">
    <name type="scientific">Rhodosorus marinus</name>
    <dbReference type="NCBI Taxonomy" id="101924"/>
    <lineage>
        <taxon>Eukaryota</taxon>
        <taxon>Rhodophyta</taxon>
        <taxon>Stylonematophyceae</taxon>
        <taxon>Stylonematales</taxon>
        <taxon>Stylonemataceae</taxon>
        <taxon>Rhodosorus</taxon>
    </lineage>
</organism>
<dbReference type="EMBL" id="HBHW01008202">
    <property type="protein sequence ID" value="CAE0038218.1"/>
    <property type="molecule type" value="Transcribed_RNA"/>
</dbReference>
<sequence length="704" mass="80135">MDGIEQRARRDAQKEIDSKLSAIPELNQSFLRKLREDLERQRTLAVAEWEAAPRVKNSGLESVGLAAANLVGASSQALGGRELVVKNLSASQWQNSLQIQQSSQALWNVKVVLFLTKLYQNLEAELKSLYQACKDFSGVELYTLHQRLLSIERIQKSAAIECEALPDESNHINDVFTPLEELRELIESELWNSLLACASKTSKIHREVLASAARVIEAQEDEDKFWNQYERRWSVLPNRSLWQSRRFKERAVEALRDGIASLASTIPDGRGRYSDSEVECSLKKLSELVPRIDEAELIGQCFPERFGISEVVRNEYSRVIASTFSDIFRSAHSDVSRGRAVNWLVENSHRMRKHWGIGLQLEGEDRLLLRNFYFDQFDSVLQREIDRQTKSGNFYRGNGFMSNYEHCEDIYTHVPKRIFQFVRAQLEAASTLVRAGDLAKLVEKAAALLENFASVTKESMERFDTSTVAYDVPVVVANDFSLCALFIEDISNWTSVLVSDRHLHASSHWKTAGRLFRETEELAKDKLLDILFRNVRGQFQMLFSPVRGKELLLDIVASAQSFLDSIKARMVIGLYHDVALSCLAMTTNEYLAVFAKAELRDPAGGAIVVQVEHDLSQLETLFEPFLYIREFQIVLSSLQSARELLTCSPSYTAISKAYKALSSRWTVDPHGLLNVVLSIRPEFNEEVRHELRSLFQELDVGIRK</sequence>
<evidence type="ECO:0000313" key="1">
    <source>
        <dbReference type="EMBL" id="CAE0038218.1"/>
    </source>
</evidence>
<dbReference type="InterPro" id="IPR010326">
    <property type="entry name" value="EXOC3/Sec6"/>
</dbReference>
<dbReference type="PANTHER" id="PTHR21292">
    <property type="entry name" value="EXOCYST COMPLEX COMPONENT SEC6-RELATED"/>
    <property type="match status" value="1"/>
</dbReference>
<dbReference type="GO" id="GO:0000149">
    <property type="term" value="F:SNARE binding"/>
    <property type="evidence" value="ECO:0007669"/>
    <property type="project" value="TreeGrafter"/>
</dbReference>
<dbReference type="PANTHER" id="PTHR21292:SF1">
    <property type="entry name" value="EXOCYST COMPLEX COMPONENT 3"/>
    <property type="match status" value="1"/>
</dbReference>
<name>A0A7S2ZF47_9RHOD</name>
<reference evidence="1" key="1">
    <citation type="submission" date="2021-01" db="EMBL/GenBank/DDBJ databases">
        <authorList>
            <person name="Corre E."/>
            <person name="Pelletier E."/>
            <person name="Niang G."/>
            <person name="Scheremetjew M."/>
            <person name="Finn R."/>
            <person name="Kale V."/>
            <person name="Holt S."/>
            <person name="Cochrane G."/>
            <person name="Meng A."/>
            <person name="Brown T."/>
            <person name="Cohen L."/>
        </authorList>
    </citation>
    <scope>NUCLEOTIDE SEQUENCE</scope>
    <source>
        <strain evidence="1">CCMP 769</strain>
    </source>
</reference>
<gene>
    <name evidence="1" type="ORF">RMAR00112_LOCUS6176</name>
</gene>
<accession>A0A7S2ZF47</accession>
<proteinExistence type="predicted"/>
<dbReference type="GO" id="GO:0051601">
    <property type="term" value="P:exocyst localization"/>
    <property type="evidence" value="ECO:0007669"/>
    <property type="project" value="TreeGrafter"/>
</dbReference>
<evidence type="ECO:0008006" key="2">
    <source>
        <dbReference type="Google" id="ProtNLM"/>
    </source>
</evidence>
<dbReference type="Pfam" id="PF06046">
    <property type="entry name" value="Sec6"/>
    <property type="match status" value="1"/>
</dbReference>